<evidence type="ECO:0000259" key="2">
    <source>
        <dbReference type="Pfam" id="PF01557"/>
    </source>
</evidence>
<evidence type="ECO:0000256" key="1">
    <source>
        <dbReference type="ARBA" id="ARBA00023239"/>
    </source>
</evidence>
<keyword evidence="4" id="KW-1185">Reference proteome</keyword>
<gene>
    <name evidence="3" type="ORF">GCM10023082_65130</name>
</gene>
<keyword evidence="1" id="KW-0456">Lyase</keyword>
<comment type="caution">
    <text evidence="3">The sequence shown here is derived from an EMBL/GenBank/DDBJ whole genome shotgun (WGS) entry which is preliminary data.</text>
</comment>
<dbReference type="PANTHER" id="PTHR30143:SF0">
    <property type="entry name" value="2-KETO-4-PENTENOATE HYDRATASE"/>
    <property type="match status" value="1"/>
</dbReference>
<evidence type="ECO:0000313" key="3">
    <source>
        <dbReference type="EMBL" id="GAA3762381.1"/>
    </source>
</evidence>
<feature type="domain" description="Fumarylacetoacetase-like C-terminal" evidence="2">
    <location>
        <begin position="84"/>
        <end position="259"/>
    </location>
</feature>
<dbReference type="Proteomes" id="UP001499884">
    <property type="component" value="Unassembled WGS sequence"/>
</dbReference>
<name>A0ABP7GCZ0_9ACTN</name>
<dbReference type="InterPro" id="IPR050772">
    <property type="entry name" value="Hydratase-Decarb/MhpD_sf"/>
</dbReference>
<organism evidence="3 4">
    <name type="scientific">Streptomyces tremellae</name>
    <dbReference type="NCBI Taxonomy" id="1124239"/>
    <lineage>
        <taxon>Bacteria</taxon>
        <taxon>Bacillati</taxon>
        <taxon>Actinomycetota</taxon>
        <taxon>Actinomycetes</taxon>
        <taxon>Kitasatosporales</taxon>
        <taxon>Streptomycetaceae</taxon>
        <taxon>Streptomyces</taxon>
    </lineage>
</organism>
<proteinExistence type="predicted"/>
<dbReference type="GO" id="GO:0016787">
    <property type="term" value="F:hydrolase activity"/>
    <property type="evidence" value="ECO:0007669"/>
    <property type="project" value="UniProtKB-KW"/>
</dbReference>
<dbReference type="InterPro" id="IPR036663">
    <property type="entry name" value="Fumarylacetoacetase_C_sf"/>
</dbReference>
<dbReference type="Pfam" id="PF01557">
    <property type="entry name" value="FAA_hydrolase"/>
    <property type="match status" value="1"/>
</dbReference>
<reference evidence="4" key="1">
    <citation type="journal article" date="2019" name="Int. J. Syst. Evol. Microbiol.">
        <title>The Global Catalogue of Microorganisms (GCM) 10K type strain sequencing project: providing services to taxonomists for standard genome sequencing and annotation.</title>
        <authorList>
            <consortium name="The Broad Institute Genomics Platform"/>
            <consortium name="The Broad Institute Genome Sequencing Center for Infectious Disease"/>
            <person name="Wu L."/>
            <person name="Ma J."/>
        </authorList>
    </citation>
    <scope>NUCLEOTIDE SEQUENCE [LARGE SCALE GENOMIC DNA]</scope>
    <source>
        <strain evidence="4">JCM 30846</strain>
    </source>
</reference>
<dbReference type="EMBL" id="BAABEP010000100">
    <property type="protein sequence ID" value="GAA3762381.1"/>
    <property type="molecule type" value="Genomic_DNA"/>
</dbReference>
<dbReference type="SUPFAM" id="SSF56529">
    <property type="entry name" value="FAH"/>
    <property type="match status" value="1"/>
</dbReference>
<dbReference type="PANTHER" id="PTHR30143">
    <property type="entry name" value="ACID HYDRATASE"/>
    <property type="match status" value="1"/>
</dbReference>
<dbReference type="Gene3D" id="3.90.850.10">
    <property type="entry name" value="Fumarylacetoacetase-like, C-terminal domain"/>
    <property type="match status" value="1"/>
</dbReference>
<dbReference type="RefSeq" id="WP_345655572.1">
    <property type="nucleotide sequence ID" value="NZ_BAABEP010000100.1"/>
</dbReference>
<dbReference type="InterPro" id="IPR011234">
    <property type="entry name" value="Fumarylacetoacetase-like_C"/>
</dbReference>
<accession>A0ABP7GCZ0</accession>
<protein>
    <submittedName>
        <fullName evidence="3">Fumarylacetoacetate hydrolase family protein</fullName>
    </submittedName>
</protein>
<evidence type="ECO:0000313" key="4">
    <source>
        <dbReference type="Proteomes" id="UP001499884"/>
    </source>
</evidence>
<keyword evidence="3" id="KW-0378">Hydrolase</keyword>
<sequence>MSAEETVARARALYDARAKRVPIAPFTDADPALGMDDGYAVQRELVRLLVADGDRVVGYKAGLTSAAMQDMFGVGTPDYGPVLASTVYADGATVSCDAFIAPKVEAEIVFRLGAPLAGPGVTVEQARGAVAEVMAGLEIVDSRIEDWRIGLADTIADLASNGAVALAGPGLRAGACDPRLIGMVFSRNGETVATGAGAAALGDPVAVVAWLANVLGERGVPLKAGQLIMTGALHAAVPMGPGDTFVAEFDRLGRITLHVDGGRDTSRGSAREEGR</sequence>